<dbReference type="GO" id="GO:0016491">
    <property type="term" value="F:oxidoreductase activity"/>
    <property type="evidence" value="ECO:0007669"/>
    <property type="project" value="UniProtKB-KW"/>
</dbReference>
<dbReference type="PROSITE" id="PS51352">
    <property type="entry name" value="THIOREDOXIN_2"/>
    <property type="match status" value="1"/>
</dbReference>
<evidence type="ECO:0000256" key="6">
    <source>
        <dbReference type="SAM" id="Phobius"/>
    </source>
</evidence>
<evidence type="ECO:0000256" key="3">
    <source>
        <dbReference type="ARBA" id="ARBA00023002"/>
    </source>
</evidence>
<keyword evidence="3" id="KW-0560">Oxidoreductase</keyword>
<dbReference type="InterPro" id="IPR013766">
    <property type="entry name" value="Thioredoxin_domain"/>
</dbReference>
<evidence type="ECO:0000256" key="2">
    <source>
        <dbReference type="ARBA" id="ARBA00022729"/>
    </source>
</evidence>
<dbReference type="PANTHER" id="PTHR13887">
    <property type="entry name" value="GLUTATHIONE S-TRANSFERASE KAPPA"/>
    <property type="match status" value="1"/>
</dbReference>
<keyword evidence="6" id="KW-0472">Membrane</keyword>
<dbReference type="InterPro" id="IPR036249">
    <property type="entry name" value="Thioredoxin-like_sf"/>
</dbReference>
<accession>A0A0G0WGP9</accession>
<evidence type="ECO:0000256" key="4">
    <source>
        <dbReference type="ARBA" id="ARBA00023157"/>
    </source>
</evidence>
<evidence type="ECO:0000256" key="5">
    <source>
        <dbReference type="ARBA" id="ARBA00023284"/>
    </source>
</evidence>
<dbReference type="InterPro" id="IPR012336">
    <property type="entry name" value="Thioredoxin-like_fold"/>
</dbReference>
<evidence type="ECO:0000259" key="7">
    <source>
        <dbReference type="PROSITE" id="PS51352"/>
    </source>
</evidence>
<dbReference type="Gene3D" id="3.40.30.10">
    <property type="entry name" value="Glutaredoxin"/>
    <property type="match status" value="1"/>
</dbReference>
<keyword evidence="5" id="KW-0676">Redox-active center</keyword>
<dbReference type="Proteomes" id="UP000034601">
    <property type="component" value="Unassembled WGS sequence"/>
</dbReference>
<evidence type="ECO:0000313" key="9">
    <source>
        <dbReference type="Proteomes" id="UP000034601"/>
    </source>
</evidence>
<keyword evidence="2" id="KW-0732">Signal</keyword>
<proteinExistence type="inferred from homology"/>
<comment type="similarity">
    <text evidence="1">Belongs to the thioredoxin family. DsbA subfamily.</text>
</comment>
<organism evidence="8 9">
    <name type="scientific">Candidatus Daviesbacteria bacterium GW2011_GWA2_40_9</name>
    <dbReference type="NCBI Taxonomy" id="1618424"/>
    <lineage>
        <taxon>Bacteria</taxon>
        <taxon>Candidatus Daviesiibacteriota</taxon>
    </lineage>
</organism>
<feature type="transmembrane region" description="Helical" evidence="6">
    <location>
        <begin position="7"/>
        <end position="27"/>
    </location>
</feature>
<gene>
    <name evidence="8" type="ORF">UU29_C0004G0006</name>
</gene>
<dbReference type="Pfam" id="PF13462">
    <property type="entry name" value="Thioredoxin_4"/>
    <property type="match status" value="1"/>
</dbReference>
<dbReference type="EMBL" id="LCAB01000004">
    <property type="protein sequence ID" value="KKR83505.1"/>
    <property type="molecule type" value="Genomic_DNA"/>
</dbReference>
<comment type="caution">
    <text evidence="8">The sequence shown here is derived from an EMBL/GenBank/DDBJ whole genome shotgun (WGS) entry which is preliminary data.</text>
</comment>
<dbReference type="SUPFAM" id="SSF52833">
    <property type="entry name" value="Thioredoxin-like"/>
    <property type="match status" value="1"/>
</dbReference>
<dbReference type="AlphaFoldDB" id="A0A0G0WGP9"/>
<dbReference type="PANTHER" id="PTHR13887:SF14">
    <property type="entry name" value="DISULFIDE BOND FORMATION PROTEIN D"/>
    <property type="match status" value="1"/>
</dbReference>
<keyword evidence="6" id="KW-1133">Transmembrane helix</keyword>
<protein>
    <recommendedName>
        <fullName evidence="7">Thioredoxin domain-containing protein</fullName>
    </recommendedName>
</protein>
<name>A0A0G0WGP9_9BACT</name>
<sequence>MTQEIKILLVIFGVTAILTVGGIFFLGKSSSPATKTQVDSNVLGALNKDDSYQISSDSAKVTVVEFSDLECPACAAAHPITKKILEEYKGRIRFVYRHFPLPQHTKALIAIKAAEAAGEQGKFWEMQDRLFTTQEEWSGKDNAPELFVGYAKDLGLDTDKFKADIESGKYNTKIERDRQDGLTLQVNSTPTFFINDQRYPGVLPYDDFKSKLDAQLEE</sequence>
<evidence type="ECO:0000313" key="8">
    <source>
        <dbReference type="EMBL" id="KKR83505.1"/>
    </source>
</evidence>
<keyword evidence="6" id="KW-0812">Transmembrane</keyword>
<reference evidence="8 9" key="1">
    <citation type="journal article" date="2015" name="Nature">
        <title>rRNA introns, odd ribosomes, and small enigmatic genomes across a large radiation of phyla.</title>
        <authorList>
            <person name="Brown C.T."/>
            <person name="Hug L.A."/>
            <person name="Thomas B.C."/>
            <person name="Sharon I."/>
            <person name="Castelle C.J."/>
            <person name="Singh A."/>
            <person name="Wilkins M.J."/>
            <person name="Williams K.H."/>
            <person name="Banfield J.F."/>
        </authorList>
    </citation>
    <scope>NUCLEOTIDE SEQUENCE [LARGE SCALE GENOMIC DNA]</scope>
</reference>
<feature type="domain" description="Thioredoxin" evidence="7">
    <location>
        <begin position="24"/>
        <end position="217"/>
    </location>
</feature>
<keyword evidence="4" id="KW-1015">Disulfide bond</keyword>
<evidence type="ECO:0000256" key="1">
    <source>
        <dbReference type="ARBA" id="ARBA00005791"/>
    </source>
</evidence>